<accession>A0AAV3XKB8</accession>
<proteinExistence type="predicted"/>
<sequence length="300" mass="34440">MTWKAYQVVFKLKSPMHIGCGKIGNVQRTRPYVTGRVFWGALTMRLTRDATSGSATDSKQYEEFGEKVHNQLAYTYFYPAIKPENQDYEIQWLWKNESKNESQFRRRFLSSYASTALVYPQQAADEGLLHEVEFISPRTLDKGEPVYLVGYMFEKEDCALAWKEACQKLQMGGERGCGWGSVACQDIQEISETRLFNDDRLNWQEENGAIAIQLSPSQAQKGYILAHTVAESNSSTRLQGEIEPLVGREWRSNNKDSQDNSINHYAGQHIEFCDLCWIPGSFVDRSIDFKIQDFGIWHGK</sequence>
<dbReference type="Proteomes" id="UP001050975">
    <property type="component" value="Unassembled WGS sequence"/>
</dbReference>
<organism evidence="1 2">
    <name type="scientific">Microseira wollei NIES-4236</name>
    <dbReference type="NCBI Taxonomy" id="2530354"/>
    <lineage>
        <taxon>Bacteria</taxon>
        <taxon>Bacillati</taxon>
        <taxon>Cyanobacteriota</taxon>
        <taxon>Cyanophyceae</taxon>
        <taxon>Oscillatoriophycideae</taxon>
        <taxon>Aerosakkonematales</taxon>
        <taxon>Aerosakkonemataceae</taxon>
        <taxon>Microseira</taxon>
    </lineage>
</organism>
<keyword evidence="2" id="KW-1185">Reference proteome</keyword>
<dbReference type="RefSeq" id="WP_226590770.1">
    <property type="nucleotide sequence ID" value="NZ_BLAY01000180.1"/>
</dbReference>
<name>A0AAV3XKB8_9CYAN</name>
<reference evidence="1" key="1">
    <citation type="submission" date="2019-10" db="EMBL/GenBank/DDBJ databases">
        <title>Draft genome sequece of Microseira wollei NIES-4236.</title>
        <authorList>
            <person name="Yamaguchi H."/>
            <person name="Suzuki S."/>
            <person name="Kawachi M."/>
        </authorList>
    </citation>
    <scope>NUCLEOTIDE SEQUENCE</scope>
    <source>
        <strain evidence="1">NIES-4236</strain>
    </source>
</reference>
<dbReference type="EMBL" id="BLAY01000180">
    <property type="protein sequence ID" value="GET42753.1"/>
    <property type="molecule type" value="Genomic_DNA"/>
</dbReference>
<evidence type="ECO:0000313" key="2">
    <source>
        <dbReference type="Proteomes" id="UP001050975"/>
    </source>
</evidence>
<dbReference type="AlphaFoldDB" id="A0AAV3XKB8"/>
<protein>
    <submittedName>
        <fullName evidence="1">Uncharacterized protein</fullName>
    </submittedName>
</protein>
<gene>
    <name evidence="1" type="ORF">MiSe_75710</name>
</gene>
<evidence type="ECO:0000313" key="1">
    <source>
        <dbReference type="EMBL" id="GET42753.1"/>
    </source>
</evidence>
<comment type="caution">
    <text evidence="1">The sequence shown here is derived from an EMBL/GenBank/DDBJ whole genome shotgun (WGS) entry which is preliminary data.</text>
</comment>